<dbReference type="AlphaFoldDB" id="A0A6G6W9E8"/>
<accession>A0A6G6W9E8</accession>
<reference evidence="1 2" key="1">
    <citation type="submission" date="2020-02" db="EMBL/GenBank/DDBJ databases">
        <title>Full genome sequence of Nocardioides sp. R-3366.</title>
        <authorList>
            <person name="Im W.-T."/>
        </authorList>
    </citation>
    <scope>NUCLEOTIDE SEQUENCE [LARGE SCALE GENOMIC DNA]</scope>
    <source>
        <strain evidence="1 2">R-3366</strain>
    </source>
</reference>
<dbReference type="KEGG" id="nano:G5V58_02680"/>
<dbReference type="EMBL" id="CP049257">
    <property type="protein sequence ID" value="QIG41829.1"/>
    <property type="molecule type" value="Genomic_DNA"/>
</dbReference>
<proteinExistence type="predicted"/>
<dbReference type="Proteomes" id="UP000502996">
    <property type="component" value="Chromosome"/>
</dbReference>
<organism evidence="1 2">
    <name type="scientific">Nocardioides anomalus</name>
    <dbReference type="NCBI Taxonomy" id="2712223"/>
    <lineage>
        <taxon>Bacteria</taxon>
        <taxon>Bacillati</taxon>
        <taxon>Actinomycetota</taxon>
        <taxon>Actinomycetes</taxon>
        <taxon>Propionibacteriales</taxon>
        <taxon>Nocardioidaceae</taxon>
        <taxon>Nocardioides</taxon>
    </lineage>
</organism>
<protein>
    <submittedName>
        <fullName evidence="1">Pilus assembly protein CpaE</fullName>
    </submittedName>
</protein>
<evidence type="ECO:0000313" key="2">
    <source>
        <dbReference type="Proteomes" id="UP000502996"/>
    </source>
</evidence>
<name>A0A6G6W9E8_9ACTN</name>
<dbReference type="RefSeq" id="WP_165228525.1">
    <property type="nucleotide sequence ID" value="NZ_CP049257.1"/>
</dbReference>
<evidence type="ECO:0000313" key="1">
    <source>
        <dbReference type="EMBL" id="QIG41829.1"/>
    </source>
</evidence>
<gene>
    <name evidence="1" type="ORF">G5V58_02680</name>
</gene>
<keyword evidence="2" id="KW-1185">Reference proteome</keyword>
<sequence>MLSLDLALALRAAGLAWSPRSGDAFMVPGRDLDDHVFVLSDMVVEALHPPDGPPILAFNGTTEWALDSLEADEAVWLPREDQLRTLLGGSFTSLEQVPGPPEGYAVTTPSGRYVDTSADAAYARAVLARLG</sequence>